<dbReference type="AlphaFoldDB" id="A0A9X1QX31"/>
<name>A0A9X1QX31_9FLAO</name>
<comment type="caution">
    <text evidence="2">The sequence shown here is derived from an EMBL/GenBank/DDBJ whole genome shotgun (WGS) entry which is preliminary data.</text>
</comment>
<dbReference type="Proteomes" id="UP001139461">
    <property type="component" value="Unassembled WGS sequence"/>
</dbReference>
<sequence length="142" mass="16953">MKKAMIIFMALTTFAISAQNKNNDRKEHRKQLQENLTPEQRAELHTKKMTLDLNLNEAQQIKVNQTLLDLQKDKPKRTESRKEMTDAQKFEAKSAMLDRRIAMKKAMKEILTEEQFAKWEKKQQHRPRRFGNKKRSEKRGEK</sequence>
<feature type="region of interest" description="Disordered" evidence="1">
    <location>
        <begin position="20"/>
        <end position="40"/>
    </location>
</feature>
<protein>
    <recommendedName>
        <fullName evidence="4">LTXXQ motif family protein</fullName>
    </recommendedName>
</protein>
<reference evidence="2" key="1">
    <citation type="submission" date="2021-09" db="EMBL/GenBank/DDBJ databases">
        <title>Genome of Aequorivita sp. strain F47161.</title>
        <authorList>
            <person name="Wang Y."/>
        </authorList>
    </citation>
    <scope>NUCLEOTIDE SEQUENCE</scope>
    <source>
        <strain evidence="2">F47161</strain>
    </source>
</reference>
<gene>
    <name evidence="2" type="ORF">K8089_10620</name>
</gene>
<organism evidence="2 3">
    <name type="scientific">Aequorivita vitellina</name>
    <dbReference type="NCBI Taxonomy" id="2874475"/>
    <lineage>
        <taxon>Bacteria</taxon>
        <taxon>Pseudomonadati</taxon>
        <taxon>Bacteroidota</taxon>
        <taxon>Flavobacteriia</taxon>
        <taxon>Flavobacteriales</taxon>
        <taxon>Flavobacteriaceae</taxon>
        <taxon>Aequorivita</taxon>
    </lineage>
</organism>
<feature type="compositionally biased region" description="Basic and acidic residues" evidence="1">
    <location>
        <begin position="22"/>
        <end position="32"/>
    </location>
</feature>
<evidence type="ECO:0008006" key="4">
    <source>
        <dbReference type="Google" id="ProtNLM"/>
    </source>
</evidence>
<keyword evidence="3" id="KW-1185">Reference proteome</keyword>
<dbReference type="RefSeq" id="WP_237603262.1">
    <property type="nucleotide sequence ID" value="NZ_JAIRBA010000020.1"/>
</dbReference>
<dbReference type="EMBL" id="JAIRBA010000020">
    <property type="protein sequence ID" value="MCG2419476.1"/>
    <property type="molecule type" value="Genomic_DNA"/>
</dbReference>
<evidence type="ECO:0000313" key="3">
    <source>
        <dbReference type="Proteomes" id="UP001139461"/>
    </source>
</evidence>
<accession>A0A9X1QX31</accession>
<evidence type="ECO:0000313" key="2">
    <source>
        <dbReference type="EMBL" id="MCG2419476.1"/>
    </source>
</evidence>
<evidence type="ECO:0000256" key="1">
    <source>
        <dbReference type="SAM" id="MobiDB-lite"/>
    </source>
</evidence>
<feature type="region of interest" description="Disordered" evidence="1">
    <location>
        <begin position="118"/>
        <end position="142"/>
    </location>
</feature>
<feature type="compositionally biased region" description="Basic residues" evidence="1">
    <location>
        <begin position="123"/>
        <end position="142"/>
    </location>
</feature>
<proteinExistence type="predicted"/>